<dbReference type="SMART" id="SM00382">
    <property type="entry name" value="AAA"/>
    <property type="match status" value="1"/>
</dbReference>
<dbReference type="CDD" id="cd18583">
    <property type="entry name" value="ABC_6TM_HMT1"/>
    <property type="match status" value="1"/>
</dbReference>
<dbReference type="PROSITE" id="PS00211">
    <property type="entry name" value="ABC_TRANSPORTER_1"/>
    <property type="match status" value="1"/>
</dbReference>
<dbReference type="RefSeq" id="XP_040881190.1">
    <property type="nucleotide sequence ID" value="XM_041021057.1"/>
</dbReference>
<dbReference type="HOGENOM" id="CLU_000604_6_7_1"/>
<feature type="transmembrane region" description="Helical" evidence="10">
    <location>
        <begin position="379"/>
        <end position="400"/>
    </location>
</feature>
<dbReference type="InterPro" id="IPR011527">
    <property type="entry name" value="ABC1_TM_dom"/>
</dbReference>
<dbReference type="FunFam" id="3.40.50.300:FF:000287">
    <property type="entry name" value="Multidrug ABC transporter ATP-binding protein"/>
    <property type="match status" value="1"/>
</dbReference>
<dbReference type="InterPro" id="IPR036640">
    <property type="entry name" value="ABC1_TM_sf"/>
</dbReference>
<evidence type="ECO:0000256" key="2">
    <source>
        <dbReference type="ARBA" id="ARBA00022448"/>
    </source>
</evidence>
<comment type="subcellular location">
    <subcellularLocation>
        <location evidence="1">Membrane</location>
        <topology evidence="1">Multi-pass membrane protein</topology>
    </subcellularLocation>
</comment>
<dbReference type="STRING" id="1043003.A0A074W2N3"/>
<comment type="similarity">
    <text evidence="8">Belongs to the ABC transporter superfamily. ABCB family. Heavy Metal importer (TC 3.A.1.210) subfamily.</text>
</comment>
<evidence type="ECO:0000313" key="14">
    <source>
        <dbReference type="Proteomes" id="UP000030672"/>
    </source>
</evidence>
<evidence type="ECO:0000256" key="7">
    <source>
        <dbReference type="ARBA" id="ARBA00023136"/>
    </source>
</evidence>
<dbReference type="GO" id="GO:0140359">
    <property type="term" value="F:ABC-type transporter activity"/>
    <property type="evidence" value="ECO:0007669"/>
    <property type="project" value="InterPro"/>
</dbReference>
<evidence type="ECO:0000256" key="3">
    <source>
        <dbReference type="ARBA" id="ARBA00022692"/>
    </source>
</evidence>
<dbReference type="PANTHER" id="PTHR24221:SF503">
    <property type="entry name" value="MITOCHONDRIAL POTASSIUM CHANNEL ATP-BINDING SUBUNIT"/>
    <property type="match status" value="1"/>
</dbReference>
<keyword evidence="2" id="KW-0813">Transport</keyword>
<dbReference type="GO" id="GO:0016020">
    <property type="term" value="C:membrane"/>
    <property type="evidence" value="ECO:0007669"/>
    <property type="project" value="UniProtKB-SubCell"/>
</dbReference>
<dbReference type="InterPro" id="IPR003439">
    <property type="entry name" value="ABC_transporter-like_ATP-bd"/>
</dbReference>
<dbReference type="PROSITE" id="PS50929">
    <property type="entry name" value="ABC_TM1F"/>
    <property type="match status" value="1"/>
</dbReference>
<feature type="domain" description="ABC transmembrane type-1" evidence="12">
    <location>
        <begin position="264"/>
        <end position="549"/>
    </location>
</feature>
<dbReference type="SUPFAM" id="SSF90123">
    <property type="entry name" value="ABC transporter transmembrane region"/>
    <property type="match status" value="1"/>
</dbReference>
<evidence type="ECO:0000256" key="10">
    <source>
        <dbReference type="SAM" id="Phobius"/>
    </source>
</evidence>
<keyword evidence="4" id="KW-0547">Nucleotide-binding</keyword>
<evidence type="ECO:0000256" key="5">
    <source>
        <dbReference type="ARBA" id="ARBA00022840"/>
    </source>
</evidence>
<dbReference type="InterPro" id="IPR039421">
    <property type="entry name" value="Type_1_exporter"/>
</dbReference>
<feature type="domain" description="ABC transporter" evidence="11">
    <location>
        <begin position="583"/>
        <end position="817"/>
    </location>
</feature>
<evidence type="ECO:0000256" key="8">
    <source>
        <dbReference type="ARBA" id="ARBA00024363"/>
    </source>
</evidence>
<dbReference type="Gene3D" id="3.40.50.300">
    <property type="entry name" value="P-loop containing nucleotide triphosphate hydrolases"/>
    <property type="match status" value="1"/>
</dbReference>
<feature type="transmembrane region" description="Helical" evidence="10">
    <location>
        <begin position="12"/>
        <end position="34"/>
    </location>
</feature>
<dbReference type="GO" id="GO:0016887">
    <property type="term" value="F:ATP hydrolysis activity"/>
    <property type="evidence" value="ECO:0007669"/>
    <property type="project" value="InterPro"/>
</dbReference>
<feature type="compositionally biased region" description="Acidic residues" evidence="9">
    <location>
        <begin position="199"/>
        <end position="216"/>
    </location>
</feature>
<dbReference type="InterPro" id="IPR027417">
    <property type="entry name" value="P-loop_NTPase"/>
</dbReference>
<evidence type="ECO:0000259" key="11">
    <source>
        <dbReference type="PROSITE" id="PS50893"/>
    </source>
</evidence>
<dbReference type="InterPro" id="IPR017871">
    <property type="entry name" value="ABC_transporter-like_CS"/>
</dbReference>
<proteinExistence type="inferred from homology"/>
<evidence type="ECO:0000256" key="9">
    <source>
        <dbReference type="SAM" id="MobiDB-lite"/>
    </source>
</evidence>
<feature type="transmembrane region" description="Helical" evidence="10">
    <location>
        <begin position="145"/>
        <end position="167"/>
    </location>
</feature>
<evidence type="ECO:0000313" key="13">
    <source>
        <dbReference type="EMBL" id="KEQ64167.1"/>
    </source>
</evidence>
<evidence type="ECO:0000259" key="12">
    <source>
        <dbReference type="PROSITE" id="PS50929"/>
    </source>
</evidence>
<dbReference type="SUPFAM" id="SSF52540">
    <property type="entry name" value="P-loop containing nucleoside triphosphate hydrolases"/>
    <property type="match status" value="1"/>
</dbReference>
<keyword evidence="3 10" id="KW-0812">Transmembrane</keyword>
<reference evidence="13 14" key="1">
    <citation type="journal article" date="2014" name="BMC Genomics">
        <title>Genome sequencing of four Aureobasidium pullulans varieties: biotechnological potential, stress tolerance, and description of new species.</title>
        <authorList>
            <person name="Gostin Ar C."/>
            <person name="Ohm R.A."/>
            <person name="Kogej T."/>
            <person name="Sonjak S."/>
            <person name="Turk M."/>
            <person name="Zajc J."/>
            <person name="Zalar P."/>
            <person name="Grube M."/>
            <person name="Sun H."/>
            <person name="Han J."/>
            <person name="Sharma A."/>
            <person name="Chiniquy J."/>
            <person name="Ngan C.Y."/>
            <person name="Lipzen A."/>
            <person name="Barry K."/>
            <person name="Grigoriev I.V."/>
            <person name="Gunde-Cimerman N."/>
        </authorList>
    </citation>
    <scope>NUCLEOTIDE SEQUENCE [LARGE SCALE GENOMIC DNA]</scope>
    <source>
        <strain evidence="13 14">CBS 110374</strain>
    </source>
</reference>
<organism evidence="13 14">
    <name type="scientific">Aureobasidium melanogenum (strain CBS 110374)</name>
    <name type="common">Aureobasidium pullulans var. melanogenum</name>
    <dbReference type="NCBI Taxonomy" id="1043003"/>
    <lineage>
        <taxon>Eukaryota</taxon>
        <taxon>Fungi</taxon>
        <taxon>Dikarya</taxon>
        <taxon>Ascomycota</taxon>
        <taxon>Pezizomycotina</taxon>
        <taxon>Dothideomycetes</taxon>
        <taxon>Dothideomycetidae</taxon>
        <taxon>Dothideales</taxon>
        <taxon>Saccotheciaceae</taxon>
        <taxon>Aureobasidium</taxon>
    </lineage>
</organism>
<dbReference type="Pfam" id="PF00005">
    <property type="entry name" value="ABC_tran"/>
    <property type="match status" value="1"/>
</dbReference>
<dbReference type="Proteomes" id="UP000030672">
    <property type="component" value="Unassembled WGS sequence"/>
</dbReference>
<accession>A0A074W2N3</accession>
<dbReference type="InterPro" id="IPR003593">
    <property type="entry name" value="AAA+_ATPase"/>
</dbReference>
<dbReference type="PROSITE" id="PS50893">
    <property type="entry name" value="ABC_TRANSPORTER_2"/>
    <property type="match status" value="1"/>
</dbReference>
<dbReference type="GeneID" id="63914430"/>
<evidence type="ECO:0000256" key="4">
    <source>
        <dbReference type="ARBA" id="ARBA00022741"/>
    </source>
</evidence>
<evidence type="ECO:0000256" key="1">
    <source>
        <dbReference type="ARBA" id="ARBA00004141"/>
    </source>
</evidence>
<evidence type="ECO:0000256" key="6">
    <source>
        <dbReference type="ARBA" id="ARBA00022989"/>
    </source>
</evidence>
<dbReference type="GO" id="GO:0005524">
    <property type="term" value="F:ATP binding"/>
    <property type="evidence" value="ECO:0007669"/>
    <property type="project" value="UniProtKB-KW"/>
</dbReference>
<dbReference type="Pfam" id="PF00664">
    <property type="entry name" value="ABC_membrane"/>
    <property type="match status" value="1"/>
</dbReference>
<feature type="region of interest" description="Disordered" evidence="9">
    <location>
        <begin position="182"/>
        <end position="225"/>
    </location>
</feature>
<keyword evidence="6 10" id="KW-1133">Transmembrane helix</keyword>
<keyword evidence="14" id="KW-1185">Reference proteome</keyword>
<dbReference type="EMBL" id="KL584829">
    <property type="protein sequence ID" value="KEQ64167.1"/>
    <property type="molecule type" value="Genomic_DNA"/>
</dbReference>
<protein>
    <submittedName>
        <fullName evidence="13">Putative ABC transporter</fullName>
    </submittedName>
</protein>
<feature type="transmembrane region" description="Helical" evidence="10">
    <location>
        <begin position="406"/>
        <end position="425"/>
    </location>
</feature>
<feature type="transmembrane region" description="Helical" evidence="10">
    <location>
        <begin position="488"/>
        <end position="511"/>
    </location>
</feature>
<dbReference type="AlphaFoldDB" id="A0A074W2N3"/>
<sequence length="826" mass="92228">MSSDSLVVQVLHWITPIAIGIAFSVARLIAFCTLQKPSKCSRGSAKARQTVSLVLSAAQQDVTQDIQVIARQRLDGFARSDLLNQVYIGGSIFIWGTVTINLLGKPKRVWHPYLTTWILAALLESCILLVKSFPKPSKLNLDFDAPLQVGRIVCLLGLVGSVVYFSLHRKLKQHRADEECRPLLDGHGTMTDDYTSVESAEDEDGDLPNVEDEDDGPDHTKELKEKQRKRLQECGSWMAYLRDFKVLAKLAWPTGDRSAKICLAILMVVILADRALNLLVPRQLGIITDKLSSIRDTGEIPIKDIGLWMLYVWLSSYAGLHAVTQFCQLPIEQHAYRKIGTTAFGHIMNLSMDFHSNKHSGELMAAIGQGQHLYRLCDFVFLDVGPMVFDLIIALIYVTLLFDASITLIMILVGVGYTCIGSRTTSWAMNRRRRYNQAQRNEAKVQNESIGNWQTVAHFNMADYECAQYSNAVDEHNVARGRYYMVHYAGYAAQNLLLLLGQLSAALLAAYRVSRGAAPVGNFITLVTYWHTIEAPLTSVSFSVRQLSQMLIDSERLLELLRTKPSVTDRPGAKPLRFTKGKIEFDNVRFSYDIRKASLDDVSFVAEAGKTIALVGETGSGKSTILKLLFRYYDVSNGSIRIDGQDIRSVTLNSLRTAFGMVPQDPCLFNTSIMENVRYARLKATDEEVKEACRAAAVHDRIISFPDGYQSTVGERGVKLSGGELQRIAIARAILRNPHIVLLDEATSMVDAETEAAIQRAFKRLTKGRTTFVVAHRLSTIQDADLILVVQNGQIVERGTHEQLYSLNGKYTRLWSKQLSKQTTKA</sequence>
<dbReference type="PANTHER" id="PTHR24221">
    <property type="entry name" value="ATP-BINDING CASSETTE SUB-FAMILY B"/>
    <property type="match status" value="1"/>
</dbReference>
<dbReference type="Gene3D" id="1.20.1560.10">
    <property type="entry name" value="ABC transporter type 1, transmembrane domain"/>
    <property type="match status" value="1"/>
</dbReference>
<keyword evidence="5" id="KW-0067">ATP-binding</keyword>
<name>A0A074W2N3_AURM1</name>
<gene>
    <name evidence="13" type="ORF">M437DRAFT_45263</name>
</gene>
<keyword evidence="7 10" id="KW-0472">Membrane</keyword>